<dbReference type="CDD" id="cd02197">
    <property type="entry name" value="HypE"/>
    <property type="match status" value="1"/>
</dbReference>
<feature type="domain" description="PurM-like N-terminal" evidence="2">
    <location>
        <begin position="50"/>
        <end position="162"/>
    </location>
</feature>
<keyword evidence="5" id="KW-1185">Reference proteome</keyword>
<feature type="domain" description="PurM-like C-terminal" evidence="3">
    <location>
        <begin position="174"/>
        <end position="320"/>
    </location>
</feature>
<dbReference type="PIRSF" id="PIRSF005644">
    <property type="entry name" value="Hdrgns_mtr_HypE"/>
    <property type="match status" value="1"/>
</dbReference>
<dbReference type="SUPFAM" id="SSF55326">
    <property type="entry name" value="PurM N-terminal domain-like"/>
    <property type="match status" value="1"/>
</dbReference>
<evidence type="ECO:0000313" key="4">
    <source>
        <dbReference type="EMBL" id="TWT59680.1"/>
    </source>
</evidence>
<dbReference type="InterPro" id="IPR016188">
    <property type="entry name" value="PurM-like_N"/>
</dbReference>
<reference evidence="4 5" key="1">
    <citation type="submission" date="2019-02" db="EMBL/GenBank/DDBJ databases">
        <title>Deep-cultivation of Planctomycetes and their phenomic and genomic characterization uncovers novel biology.</title>
        <authorList>
            <person name="Wiegand S."/>
            <person name="Jogler M."/>
            <person name="Boedeker C."/>
            <person name="Pinto D."/>
            <person name="Vollmers J."/>
            <person name="Rivas-Marin E."/>
            <person name="Kohn T."/>
            <person name="Peeters S.H."/>
            <person name="Heuer A."/>
            <person name="Rast P."/>
            <person name="Oberbeckmann S."/>
            <person name="Bunk B."/>
            <person name="Jeske O."/>
            <person name="Meyerdierks A."/>
            <person name="Storesund J.E."/>
            <person name="Kallscheuer N."/>
            <person name="Luecker S."/>
            <person name="Lage O.M."/>
            <person name="Pohl T."/>
            <person name="Merkel B.J."/>
            <person name="Hornburger P."/>
            <person name="Mueller R.-W."/>
            <person name="Bruemmer F."/>
            <person name="Labrenz M."/>
            <person name="Spormann A.M."/>
            <person name="Op Den Camp H."/>
            <person name="Overmann J."/>
            <person name="Amann R."/>
            <person name="Jetten M.S.M."/>
            <person name="Mascher T."/>
            <person name="Medema M.H."/>
            <person name="Devos D.P."/>
            <person name="Kaster A.-K."/>
            <person name="Ovreas L."/>
            <person name="Rohde M."/>
            <person name="Galperin M.Y."/>
            <person name="Jogler C."/>
        </authorList>
    </citation>
    <scope>NUCLEOTIDE SEQUENCE [LARGE SCALE GENOMIC DNA]</scope>
    <source>
        <strain evidence="4 5">Pan54</strain>
    </source>
</reference>
<dbReference type="PANTHER" id="PTHR30303:SF0">
    <property type="entry name" value="CARBAMOYL DEHYDRATASE HYPE"/>
    <property type="match status" value="1"/>
</dbReference>
<dbReference type="RefSeq" id="WP_165441531.1">
    <property type="nucleotide sequence ID" value="NZ_SJPG01000001.1"/>
</dbReference>
<accession>A0A5C5X9Q4</accession>
<organism evidence="4 5">
    <name type="scientific">Rubinisphaera italica</name>
    <dbReference type="NCBI Taxonomy" id="2527969"/>
    <lineage>
        <taxon>Bacteria</taxon>
        <taxon>Pseudomonadati</taxon>
        <taxon>Planctomycetota</taxon>
        <taxon>Planctomycetia</taxon>
        <taxon>Planctomycetales</taxon>
        <taxon>Planctomycetaceae</taxon>
        <taxon>Rubinisphaera</taxon>
    </lineage>
</organism>
<sequence length="347" mass="36558">MQLNENCPIPLSGSHGLVTLAHGEGGLLSRELIRDHMQVILSDPTLNVSGDAACLSLNSSSIMMTTDSYVVSPLFFPGGDIGSLAVYGTVNDLLVSGAIPYCISLGIIIEEGFPIATLDRILKSVRNACERCSVFVSTGDTKVVPRGQCDQIYLNTTGVGIAGPVVPPGPQAIQPGDEILVTGPIGQHGIAILSARENLQFEPEPTSDVNSLANEINAIKGHMEQVRSLRDATRGGVSAVLHEWAEAAQCTFTIMENQLPISPEVQAACELLGLNPLHIACEGTMVIAAASGQGPLILESLQATGNRDAAIIGTARSRQNAPVTIKNLFDRELPIDEPMGAPLPRIC</sequence>
<dbReference type="Pfam" id="PF02769">
    <property type="entry name" value="AIRS_C"/>
    <property type="match status" value="1"/>
</dbReference>
<evidence type="ECO:0000313" key="5">
    <source>
        <dbReference type="Proteomes" id="UP000316095"/>
    </source>
</evidence>
<dbReference type="InterPro" id="IPR011854">
    <property type="entry name" value="HypE"/>
</dbReference>
<dbReference type="SUPFAM" id="SSF56042">
    <property type="entry name" value="PurM C-terminal domain-like"/>
    <property type="match status" value="1"/>
</dbReference>
<dbReference type="InterPro" id="IPR036921">
    <property type="entry name" value="PurM-like_N_sf"/>
</dbReference>
<evidence type="ECO:0000256" key="1">
    <source>
        <dbReference type="ARBA" id="ARBA00006243"/>
    </source>
</evidence>
<dbReference type="GO" id="GO:0051604">
    <property type="term" value="P:protein maturation"/>
    <property type="evidence" value="ECO:0007669"/>
    <property type="project" value="TreeGrafter"/>
</dbReference>
<dbReference type="AlphaFoldDB" id="A0A5C5X9Q4"/>
<dbReference type="InterPro" id="IPR010918">
    <property type="entry name" value="PurM-like_C_dom"/>
</dbReference>
<evidence type="ECO:0000259" key="3">
    <source>
        <dbReference type="Pfam" id="PF02769"/>
    </source>
</evidence>
<name>A0A5C5X9Q4_9PLAN</name>
<dbReference type="PANTHER" id="PTHR30303">
    <property type="entry name" value="HYDROGENASE ISOENZYMES FORMATION PROTEIN HYPE"/>
    <property type="match status" value="1"/>
</dbReference>
<gene>
    <name evidence="4" type="primary">hypE</name>
    <name evidence="4" type="ORF">Pan54_03890</name>
</gene>
<evidence type="ECO:0000259" key="2">
    <source>
        <dbReference type="Pfam" id="PF00586"/>
    </source>
</evidence>
<dbReference type="Proteomes" id="UP000316095">
    <property type="component" value="Unassembled WGS sequence"/>
</dbReference>
<dbReference type="Pfam" id="PF00586">
    <property type="entry name" value="AIRS"/>
    <property type="match status" value="1"/>
</dbReference>
<dbReference type="Gene3D" id="3.30.1330.10">
    <property type="entry name" value="PurM-like, N-terminal domain"/>
    <property type="match status" value="1"/>
</dbReference>
<protein>
    <submittedName>
        <fullName evidence="4">Hydrogenase isoenzymes formation protein HypE</fullName>
    </submittedName>
</protein>
<dbReference type="InterPro" id="IPR036676">
    <property type="entry name" value="PurM-like_C_sf"/>
</dbReference>
<comment type="caution">
    <text evidence="4">The sequence shown here is derived from an EMBL/GenBank/DDBJ whole genome shotgun (WGS) entry which is preliminary data.</text>
</comment>
<comment type="similarity">
    <text evidence="1">Belongs to the HypE family.</text>
</comment>
<dbReference type="EMBL" id="SJPG01000001">
    <property type="protein sequence ID" value="TWT59680.1"/>
    <property type="molecule type" value="Genomic_DNA"/>
</dbReference>
<dbReference type="Gene3D" id="3.90.650.10">
    <property type="entry name" value="PurM-like C-terminal domain"/>
    <property type="match status" value="1"/>
</dbReference>
<dbReference type="NCBIfam" id="TIGR02124">
    <property type="entry name" value="hypE"/>
    <property type="match status" value="1"/>
</dbReference>
<proteinExistence type="inferred from homology"/>